<feature type="region of interest" description="Disordered" evidence="1">
    <location>
        <begin position="577"/>
        <end position="600"/>
    </location>
</feature>
<organism evidence="3 4">
    <name type="scientific">Microthlaspi erraticum</name>
    <dbReference type="NCBI Taxonomy" id="1685480"/>
    <lineage>
        <taxon>Eukaryota</taxon>
        <taxon>Viridiplantae</taxon>
        <taxon>Streptophyta</taxon>
        <taxon>Embryophyta</taxon>
        <taxon>Tracheophyta</taxon>
        <taxon>Spermatophyta</taxon>
        <taxon>Magnoliopsida</taxon>
        <taxon>eudicotyledons</taxon>
        <taxon>Gunneridae</taxon>
        <taxon>Pentapetalae</taxon>
        <taxon>rosids</taxon>
        <taxon>malvids</taxon>
        <taxon>Brassicales</taxon>
        <taxon>Brassicaceae</taxon>
        <taxon>Coluteocarpeae</taxon>
        <taxon>Microthlaspi</taxon>
    </lineage>
</organism>
<dbReference type="AlphaFoldDB" id="A0A6D2KZV1"/>
<evidence type="ECO:0000256" key="1">
    <source>
        <dbReference type="SAM" id="MobiDB-lite"/>
    </source>
</evidence>
<proteinExistence type="predicted"/>
<evidence type="ECO:0000313" key="3">
    <source>
        <dbReference type="EMBL" id="CAA7054527.1"/>
    </source>
</evidence>
<feature type="compositionally biased region" description="Acidic residues" evidence="1">
    <location>
        <begin position="191"/>
        <end position="203"/>
    </location>
</feature>
<dbReference type="EMBL" id="CACVBM020001580">
    <property type="protein sequence ID" value="CAA7054527.1"/>
    <property type="molecule type" value="Genomic_DNA"/>
</dbReference>
<dbReference type="InterPro" id="IPR004312">
    <property type="entry name" value="ATHILA_Orf1_C"/>
</dbReference>
<feature type="compositionally biased region" description="Acidic residues" evidence="1">
    <location>
        <begin position="161"/>
        <end position="183"/>
    </location>
</feature>
<feature type="domain" description="Arabidopsis retrotransposon Orf1 C-terminal" evidence="2">
    <location>
        <begin position="248"/>
        <end position="576"/>
    </location>
</feature>
<name>A0A6D2KZV1_9BRAS</name>
<comment type="caution">
    <text evidence="3">The sequence shown here is derived from an EMBL/GenBank/DDBJ whole genome shotgun (WGS) entry which is preliminary data.</text>
</comment>
<protein>
    <recommendedName>
        <fullName evidence="2">Arabidopsis retrotransposon Orf1 C-terminal domain-containing protein</fullName>
    </recommendedName>
</protein>
<keyword evidence="4" id="KW-1185">Reference proteome</keyword>
<dbReference type="Pfam" id="PF03078">
    <property type="entry name" value="ATHILA"/>
    <property type="match status" value="1"/>
</dbReference>
<feature type="compositionally biased region" description="Basic and acidic residues" evidence="1">
    <location>
        <begin position="128"/>
        <end position="141"/>
    </location>
</feature>
<dbReference type="OrthoDB" id="1750933at2759"/>
<reference evidence="3" key="1">
    <citation type="submission" date="2020-01" db="EMBL/GenBank/DDBJ databases">
        <authorList>
            <person name="Mishra B."/>
        </authorList>
    </citation>
    <scope>NUCLEOTIDE SEQUENCE [LARGE SCALE GENOMIC DNA]</scope>
</reference>
<sequence length="624" mass="71552">MTLFPTKFENGKIEYKIRYKGRSRPFSRAKALVTSEQSRDPTKLKELLSQVLTITLDVKFRCQESQLDRQLDRARNKGNSTEEPNFKKQPFKMLRGEGSKPAFTKREVTRGARRILKTLTKEDEEEIERVREERRTKRRNDPISSESEVGEFEIGVNIPHEEDDESPSEEEGEEVNQEIEESEHESNENVPMEEEESEEEEDELPMYQEHYDALFSMDFVETKYPHDDTMRLLGSLMMWSWFHKYRQLDRAELDQGWGWITFLARGERKTVTFRQLEILFGFTYGEGTHWDIKEDELQRVWATIADGVYSSSRSKAAQIRSPVLRYVHKALANTFLQGKATGTINEGEVKLLDMGIKPIISRTKDGKKIRGDRIHAGNLMPLIDQLLSYKTTAYSTRFQTGRKLSVGGVITPILCAAGVHLEREGLLQQGGWILSFARPTSSLNTRSWMGGSNSNSLTLWLAPPSDPELTTVLGGTNIDFSPPLYTLVGHEEDLREEEPELDRAEDRAADNTHVNADLGEPECYYFEEYEAPRMNPSVVAAHKRIGLLQRFNKWQGKAMEKMQKSMDKMVSKIKSLEKKVSGSSRKKKKGPMTPTFPRSSTTRNAAFNVTLITLLFNLTLNKLK</sequence>
<accession>A0A6D2KZV1</accession>
<evidence type="ECO:0000259" key="2">
    <source>
        <dbReference type="Pfam" id="PF03078"/>
    </source>
</evidence>
<gene>
    <name evidence="3" type="ORF">MERR_LOCUS41763</name>
</gene>
<dbReference type="Proteomes" id="UP000467841">
    <property type="component" value="Unassembled WGS sequence"/>
</dbReference>
<evidence type="ECO:0000313" key="4">
    <source>
        <dbReference type="Proteomes" id="UP000467841"/>
    </source>
</evidence>
<feature type="region of interest" description="Disordered" evidence="1">
    <location>
        <begin position="123"/>
        <end position="203"/>
    </location>
</feature>